<organism evidence="9 11">
    <name type="scientific">Holdemania massiliensis</name>
    <dbReference type="NCBI Taxonomy" id="1468449"/>
    <lineage>
        <taxon>Bacteria</taxon>
        <taxon>Bacillati</taxon>
        <taxon>Bacillota</taxon>
        <taxon>Erysipelotrichia</taxon>
        <taxon>Erysipelotrichales</taxon>
        <taxon>Erysipelotrichaceae</taxon>
        <taxon>Holdemania</taxon>
    </lineage>
</organism>
<feature type="transmembrane region" description="Helical" evidence="7">
    <location>
        <begin position="255"/>
        <end position="277"/>
    </location>
</feature>
<feature type="transmembrane region" description="Helical" evidence="7">
    <location>
        <begin position="28"/>
        <end position="48"/>
    </location>
</feature>
<name>A0A6N7SDE2_9FIRM</name>
<evidence type="ECO:0000313" key="9">
    <source>
        <dbReference type="EMBL" id="MSA91296.1"/>
    </source>
</evidence>
<keyword evidence="2" id="KW-1003">Cell membrane</keyword>
<comment type="subcellular location">
    <subcellularLocation>
        <location evidence="1">Cell membrane</location>
        <topology evidence="1">Multi-pass membrane protein</topology>
    </subcellularLocation>
</comment>
<dbReference type="InterPro" id="IPR003838">
    <property type="entry name" value="ABC3_permease_C"/>
</dbReference>
<comment type="similarity">
    <text evidence="6">Belongs to the ABC-4 integral membrane protein family.</text>
</comment>
<feature type="transmembrane region" description="Helical" evidence="7">
    <location>
        <begin position="665"/>
        <end position="683"/>
    </location>
</feature>
<dbReference type="AlphaFoldDB" id="A0A6N7SDE2"/>
<evidence type="ECO:0000313" key="11">
    <source>
        <dbReference type="Proteomes" id="UP000433575"/>
    </source>
</evidence>
<dbReference type="GO" id="GO:0022857">
    <property type="term" value="F:transmembrane transporter activity"/>
    <property type="evidence" value="ECO:0007669"/>
    <property type="project" value="TreeGrafter"/>
</dbReference>
<feature type="transmembrane region" description="Helical" evidence="7">
    <location>
        <begin position="338"/>
        <end position="356"/>
    </location>
</feature>
<feature type="domain" description="ABC3 transporter permease C-terminal" evidence="8">
    <location>
        <begin position="666"/>
        <end position="785"/>
    </location>
</feature>
<dbReference type="PANTHER" id="PTHR30572">
    <property type="entry name" value="MEMBRANE COMPONENT OF TRANSPORTER-RELATED"/>
    <property type="match status" value="1"/>
</dbReference>
<dbReference type="GO" id="GO:0005886">
    <property type="term" value="C:plasma membrane"/>
    <property type="evidence" value="ECO:0007669"/>
    <property type="project" value="UniProtKB-SubCell"/>
</dbReference>
<evidence type="ECO:0000256" key="5">
    <source>
        <dbReference type="ARBA" id="ARBA00023136"/>
    </source>
</evidence>
<sequence>MTWPFENDTSAITKKLAKKSLQSEKRRNLMVVIAVALAAFLICFTGIVSTSLTQMQRNQVVDTYEAVWLGVEENDIETLKGVPEFERVGGYYMLGEELSEQGYHASYVYCDAQMMEIAKAQMNLLEGRVPEKANEVVVSEYFLSTYGNNAKIGDTVTLDTESFHGNYVVTGIMDSVNEKEANTCAIILSKAALTEWAGFDPAGYRAYAHFKNSDQLDEELMTSYCREIAEEYQLPTPSMNNRYFTYASKQPFDDFTLMAGVIALVLIGGYIVIQSIFRISINDKIRSYGQLRTIGATPKQIKRIVKNEGRKLGSIGILIGTVLGVCGGFLLFSKGFNAVSYVTTVILTLISSWIMVSISIRKPVKIAAGISPIEAVRFTPAQKDIRSRKKNIKLNPVSMGIANFKRDRKKTISIVASLSIGGILLMVVSSIVLVRSPEQIARLYFPDSDYKIYLQDLSEEMLVKGNPLNEELKQEVLSIDGVTDIIVARQSLYASIKTDVNQNSGICDTLTGQNYAMIEAALTAGTMPTDSHSIVIHDKIVAHFEDMGVGSTVEFSSVDGKKSIPVTISGVFSTSKMPVIYGHGRAHTDGSVFFAPKDLFRELHPEITTFDYSWSIVSDPKKDETVKAELKNIVAEHSNLALDEIDTAIAAEKSQNSVAFGSMQVLSWLVFLFGVINLINTTLSNQMSRKQENSVLRSIGLTQKQLCKMNICEGLCYAFFATLAILIVGLPISVVVSREMGSATLHGKVVPYQFPVLEMGLFILVLFGMELILSVWTIRRRKKQSLIEQMRAME</sequence>
<feature type="domain" description="ABC3 transporter permease C-terminal" evidence="8">
    <location>
        <begin position="261"/>
        <end position="359"/>
    </location>
</feature>
<dbReference type="Pfam" id="PF02687">
    <property type="entry name" value="FtsX"/>
    <property type="match status" value="2"/>
</dbReference>
<dbReference type="InterPro" id="IPR050250">
    <property type="entry name" value="Macrolide_Exporter_MacB"/>
</dbReference>
<evidence type="ECO:0000256" key="2">
    <source>
        <dbReference type="ARBA" id="ARBA00022475"/>
    </source>
</evidence>
<evidence type="ECO:0000256" key="7">
    <source>
        <dbReference type="SAM" id="Phobius"/>
    </source>
</evidence>
<feature type="transmembrane region" description="Helical" evidence="7">
    <location>
        <begin position="412"/>
        <end position="434"/>
    </location>
</feature>
<dbReference type="Proteomes" id="UP000480929">
    <property type="component" value="Unassembled WGS sequence"/>
</dbReference>
<evidence type="ECO:0000256" key="3">
    <source>
        <dbReference type="ARBA" id="ARBA00022692"/>
    </source>
</evidence>
<feature type="transmembrane region" description="Helical" evidence="7">
    <location>
        <begin position="312"/>
        <end position="332"/>
    </location>
</feature>
<evidence type="ECO:0000313" key="12">
    <source>
        <dbReference type="Proteomes" id="UP000480929"/>
    </source>
</evidence>
<evidence type="ECO:0000256" key="4">
    <source>
        <dbReference type="ARBA" id="ARBA00022989"/>
    </source>
</evidence>
<reference evidence="11 12" key="1">
    <citation type="journal article" date="2019" name="Nat. Med.">
        <title>A library of human gut bacterial isolates paired with longitudinal multiomics data enables mechanistic microbiome research.</title>
        <authorList>
            <person name="Poyet M."/>
            <person name="Groussin M."/>
            <person name="Gibbons S.M."/>
            <person name="Avila-Pacheco J."/>
            <person name="Jiang X."/>
            <person name="Kearney S.M."/>
            <person name="Perrotta A.R."/>
            <person name="Berdy B."/>
            <person name="Zhao S."/>
            <person name="Lieberman T.D."/>
            <person name="Swanson P.K."/>
            <person name="Smith M."/>
            <person name="Roesemann S."/>
            <person name="Alexander J.E."/>
            <person name="Rich S.A."/>
            <person name="Livny J."/>
            <person name="Vlamakis H."/>
            <person name="Clish C."/>
            <person name="Bullock K."/>
            <person name="Deik A."/>
            <person name="Scott J."/>
            <person name="Pierce K.A."/>
            <person name="Xavier R.J."/>
            <person name="Alm E.J."/>
        </authorList>
    </citation>
    <scope>NUCLEOTIDE SEQUENCE [LARGE SCALE GENOMIC DNA]</scope>
    <source>
        <strain evidence="9 11">BIOML-A4</strain>
        <strain evidence="10 12">BIOML-A5</strain>
    </source>
</reference>
<evidence type="ECO:0000256" key="6">
    <source>
        <dbReference type="ARBA" id="ARBA00038076"/>
    </source>
</evidence>
<keyword evidence="12" id="KW-1185">Reference proteome</keyword>
<gene>
    <name evidence="10" type="ORF">GKD88_18210</name>
    <name evidence="9" type="ORF">GKE08_18405</name>
</gene>
<comment type="caution">
    <text evidence="9">The sequence shown here is derived from an EMBL/GenBank/DDBJ whole genome shotgun (WGS) entry which is preliminary data.</text>
</comment>
<evidence type="ECO:0000313" key="10">
    <source>
        <dbReference type="EMBL" id="MSC35053.1"/>
    </source>
</evidence>
<dbReference type="EMBL" id="WKPJ01000051">
    <property type="protein sequence ID" value="MSA91296.1"/>
    <property type="molecule type" value="Genomic_DNA"/>
</dbReference>
<keyword evidence="4 7" id="KW-1133">Transmembrane helix</keyword>
<feature type="transmembrane region" description="Helical" evidence="7">
    <location>
        <begin position="714"/>
        <end position="736"/>
    </location>
</feature>
<evidence type="ECO:0000259" key="8">
    <source>
        <dbReference type="Pfam" id="PF02687"/>
    </source>
</evidence>
<dbReference type="PANTHER" id="PTHR30572:SF4">
    <property type="entry name" value="ABC TRANSPORTER PERMEASE YTRF"/>
    <property type="match status" value="1"/>
</dbReference>
<feature type="transmembrane region" description="Helical" evidence="7">
    <location>
        <begin position="756"/>
        <end position="778"/>
    </location>
</feature>
<dbReference type="Proteomes" id="UP000433575">
    <property type="component" value="Unassembled WGS sequence"/>
</dbReference>
<evidence type="ECO:0000256" key="1">
    <source>
        <dbReference type="ARBA" id="ARBA00004651"/>
    </source>
</evidence>
<keyword evidence="3 7" id="KW-0812">Transmembrane</keyword>
<keyword evidence="5 7" id="KW-0472">Membrane</keyword>
<dbReference type="OrthoDB" id="9793166at2"/>
<protein>
    <submittedName>
        <fullName evidence="9">FtsX-like permease family protein</fullName>
    </submittedName>
</protein>
<dbReference type="EMBL" id="WKPI01000053">
    <property type="protein sequence ID" value="MSC35053.1"/>
    <property type="molecule type" value="Genomic_DNA"/>
</dbReference>
<proteinExistence type="inferred from homology"/>
<accession>A0A6N7SDE2</accession>